<dbReference type="EMBL" id="LN829119">
    <property type="protein sequence ID" value="CPR21983.1"/>
    <property type="molecule type" value="Genomic_DNA"/>
</dbReference>
<reference evidence="6" key="1">
    <citation type="submission" date="2015-02" db="EMBL/GenBank/DDBJ databases">
        <authorList>
            <person name="Chooi Y.-H."/>
        </authorList>
    </citation>
    <scope>NUCLEOTIDE SEQUENCE [LARGE SCALE GENOMIC DNA]</scope>
    <source>
        <strain evidence="6">strain Y</strain>
    </source>
</reference>
<accession>A0A0D6JJ50</accession>
<dbReference type="Proteomes" id="UP000033187">
    <property type="component" value="Chromosome 1"/>
</dbReference>
<dbReference type="OrthoDB" id="7716943at2"/>
<dbReference type="KEGG" id="fiy:BN1229_v1_3416"/>
<feature type="domain" description="Periplasmic binding protein" evidence="4">
    <location>
        <begin position="52"/>
        <end position="309"/>
    </location>
</feature>
<protein>
    <submittedName>
        <fullName evidence="5">ABC transporter substrate-binding protein</fullName>
    </submittedName>
</protein>
<proteinExistence type="inferred from homology"/>
<comment type="subcellular location">
    <subcellularLocation>
        <location evidence="1">Cell envelope</location>
    </subcellularLocation>
</comment>
<dbReference type="PANTHER" id="PTHR46847:SF1">
    <property type="entry name" value="D-ALLOSE-BINDING PERIPLASMIC PROTEIN-RELATED"/>
    <property type="match status" value="1"/>
</dbReference>
<dbReference type="Gene3D" id="3.40.50.2300">
    <property type="match status" value="2"/>
</dbReference>
<dbReference type="RefSeq" id="WP_052743999.1">
    <property type="nucleotide sequence ID" value="NZ_LN829118.1"/>
</dbReference>
<dbReference type="KEGG" id="fil:BN1229_v1_2499"/>
<evidence type="ECO:0000256" key="3">
    <source>
        <dbReference type="ARBA" id="ARBA00022729"/>
    </source>
</evidence>
<evidence type="ECO:0000256" key="1">
    <source>
        <dbReference type="ARBA" id="ARBA00004196"/>
    </source>
</evidence>
<organism evidence="5 6">
    <name type="scientific">Candidatus Filomicrobium marinum</name>
    <dbReference type="NCBI Taxonomy" id="1608628"/>
    <lineage>
        <taxon>Bacteria</taxon>
        <taxon>Pseudomonadati</taxon>
        <taxon>Pseudomonadota</taxon>
        <taxon>Alphaproteobacteria</taxon>
        <taxon>Hyphomicrobiales</taxon>
        <taxon>Hyphomicrobiaceae</taxon>
        <taxon>Filomicrobium</taxon>
    </lineage>
</organism>
<dbReference type="SUPFAM" id="SSF53822">
    <property type="entry name" value="Periplasmic binding protein-like I"/>
    <property type="match status" value="1"/>
</dbReference>
<evidence type="ECO:0000259" key="4">
    <source>
        <dbReference type="Pfam" id="PF13407"/>
    </source>
</evidence>
<keyword evidence="6" id="KW-1185">Reference proteome</keyword>
<evidence type="ECO:0000256" key="2">
    <source>
        <dbReference type="ARBA" id="ARBA00007639"/>
    </source>
</evidence>
<dbReference type="PANTHER" id="PTHR46847">
    <property type="entry name" value="D-ALLOSE-BINDING PERIPLASMIC PROTEIN-RELATED"/>
    <property type="match status" value="1"/>
</dbReference>
<name>A0A0D6JJ50_9HYPH</name>
<keyword evidence="3" id="KW-0732">Signal</keyword>
<dbReference type="CDD" id="cd01536">
    <property type="entry name" value="PBP1_ABC_sugar_binding-like"/>
    <property type="match status" value="1"/>
</dbReference>
<dbReference type="InterPro" id="IPR025997">
    <property type="entry name" value="SBP_2_dom"/>
</dbReference>
<sequence length="341" mass="36960">MVDFISGKRWAIGLVSALVVTWGFMDGASHAQTDPRSQLRIDFDKAAKGKTVAWVPITMGTPIDQIWTAVMQSHFDKYGIKFIVRDPNFDSNAQLQAVTSLINEKPDVLIVQNINVSLLARELKRAMENGIYVIQVNMMSNQPSDAYVGVDNVDSGRLIAKDIVAQCGGGKSSGKVAIVQGEATSAGSLDQLKGAMEVFAADKSIKVVSTQAANWDANKANEITATVLRQHPDLCATYGHWGIMQQGAAQAVKAAGLQGKVKVYASSDGPRSDCEMVEQGLFYKVLSYRADIQGMQIADAVLTLLQSGEKPGAKRLTLLSNNFWVTGPAERHYCYDLSLTQ</sequence>
<evidence type="ECO:0000313" key="6">
    <source>
        <dbReference type="Proteomes" id="UP000033187"/>
    </source>
</evidence>
<dbReference type="GO" id="GO:0030246">
    <property type="term" value="F:carbohydrate binding"/>
    <property type="evidence" value="ECO:0007669"/>
    <property type="project" value="UniProtKB-ARBA"/>
</dbReference>
<comment type="similarity">
    <text evidence="2">Belongs to the bacterial solute-binding protein 2 family.</text>
</comment>
<dbReference type="Pfam" id="PF13407">
    <property type="entry name" value="Peripla_BP_4"/>
    <property type="match status" value="1"/>
</dbReference>
<dbReference type="GO" id="GO:0030313">
    <property type="term" value="C:cell envelope"/>
    <property type="evidence" value="ECO:0007669"/>
    <property type="project" value="UniProtKB-SubCell"/>
</dbReference>
<gene>
    <name evidence="5" type="ORF">YBN1229_v1_3416</name>
</gene>
<evidence type="ECO:0000313" key="5">
    <source>
        <dbReference type="EMBL" id="CPR21983.1"/>
    </source>
</evidence>
<dbReference type="AlphaFoldDB" id="A0A0D6JJ50"/>
<dbReference type="InterPro" id="IPR028082">
    <property type="entry name" value="Peripla_BP_I"/>
</dbReference>